<sequence length="101" mass="11834">MILCHLTQIQRVPTKSQEIVEQEDTYFIGEYVLVECKLPKKREQFYVGEIEQVEEPNIDCKFLKKKSEGLYFMFPEIPDRDIATKDSIVMKLSKPSQSKST</sequence>
<accession>A0A7J7IRI3</accession>
<comment type="caution">
    <text evidence="1">The sequence shown here is derived from an EMBL/GenBank/DDBJ whole genome shotgun (WGS) entry which is preliminary data.</text>
</comment>
<gene>
    <name evidence="1" type="ORF">EB796_025132</name>
</gene>
<evidence type="ECO:0000313" key="1">
    <source>
        <dbReference type="EMBL" id="KAF6016562.1"/>
    </source>
</evidence>
<reference evidence="1" key="1">
    <citation type="submission" date="2020-06" db="EMBL/GenBank/DDBJ databases">
        <title>Draft genome of Bugula neritina, a colonial animal packing powerful symbionts and potential medicines.</title>
        <authorList>
            <person name="Rayko M."/>
        </authorList>
    </citation>
    <scope>NUCLEOTIDE SEQUENCE [LARGE SCALE GENOMIC DNA]</scope>
    <source>
        <strain evidence="1">Kwan_BN1</strain>
    </source>
</reference>
<name>A0A7J7IRI3_BUGNE</name>
<dbReference type="Proteomes" id="UP000593567">
    <property type="component" value="Unassembled WGS sequence"/>
</dbReference>
<dbReference type="EMBL" id="VXIV02003512">
    <property type="protein sequence ID" value="KAF6016562.1"/>
    <property type="molecule type" value="Genomic_DNA"/>
</dbReference>
<evidence type="ECO:0000313" key="2">
    <source>
        <dbReference type="Proteomes" id="UP000593567"/>
    </source>
</evidence>
<organism evidence="1 2">
    <name type="scientific">Bugula neritina</name>
    <name type="common">Brown bryozoan</name>
    <name type="synonym">Sertularia neritina</name>
    <dbReference type="NCBI Taxonomy" id="10212"/>
    <lineage>
        <taxon>Eukaryota</taxon>
        <taxon>Metazoa</taxon>
        <taxon>Spiralia</taxon>
        <taxon>Lophotrochozoa</taxon>
        <taxon>Bryozoa</taxon>
        <taxon>Gymnolaemata</taxon>
        <taxon>Cheilostomatida</taxon>
        <taxon>Flustrina</taxon>
        <taxon>Buguloidea</taxon>
        <taxon>Bugulidae</taxon>
        <taxon>Bugula</taxon>
    </lineage>
</organism>
<dbReference type="AlphaFoldDB" id="A0A7J7IRI3"/>
<protein>
    <submittedName>
        <fullName evidence="1">Uncharacterized protein</fullName>
    </submittedName>
</protein>
<proteinExistence type="predicted"/>
<keyword evidence="2" id="KW-1185">Reference proteome</keyword>